<dbReference type="InterPro" id="IPR001279">
    <property type="entry name" value="Metallo-B-lactamas"/>
</dbReference>
<dbReference type="Proteomes" id="UP000476030">
    <property type="component" value="Unassembled WGS sequence"/>
</dbReference>
<protein>
    <submittedName>
        <fullName evidence="2">MBL fold metallo-hydrolase</fullName>
    </submittedName>
</protein>
<comment type="caution">
    <text evidence="2">The sequence shown here is derived from an EMBL/GenBank/DDBJ whole genome shotgun (WGS) entry which is preliminary data.</text>
</comment>
<dbReference type="CDD" id="cd07715">
    <property type="entry name" value="TaR3-like_MBL-fold"/>
    <property type="match status" value="1"/>
</dbReference>
<keyword evidence="2" id="KW-0378">Hydrolase</keyword>
<proteinExistence type="predicted"/>
<evidence type="ECO:0000259" key="1">
    <source>
        <dbReference type="Pfam" id="PF12706"/>
    </source>
</evidence>
<dbReference type="GO" id="GO:0016787">
    <property type="term" value="F:hydrolase activity"/>
    <property type="evidence" value="ECO:0007669"/>
    <property type="project" value="UniProtKB-KW"/>
</dbReference>
<evidence type="ECO:0000313" key="2">
    <source>
        <dbReference type="EMBL" id="MZR31254.1"/>
    </source>
</evidence>
<feature type="domain" description="Metallo-beta-lactamase" evidence="1">
    <location>
        <begin position="64"/>
        <end position="239"/>
    </location>
</feature>
<dbReference type="Pfam" id="PF12706">
    <property type="entry name" value="Lactamase_B_2"/>
    <property type="match status" value="1"/>
</dbReference>
<sequence length="286" mass="31842">MSMNVTFWGVRGSIATPSPDHMKYGGNTSCVEVNVNNRVIILDAGTGVRLLGECLMRRNLKDYLFLQSHTHWDHINGFPFFCPIYRDDVSIKVMAGHLSDLGGIKKVLSSQMCQPTFPVPFAELAAKLSFEDFRSGDSFSLGDGVFIRTAPMKHPGGGTGYRIEFEGKALCYITDTEHVIGQPDQDILDLIQGADLVIYDSTYTDAEYPQFKGWGHSTWQEGVRLCKAADVGQLAIFHHDPSHDDKFMDQVARDASNAWPNAFVAREGMRVEIKSESFPNKISAVR</sequence>
<organism evidence="2 3">
    <name type="scientific">Sneathiella litorea</name>
    <dbReference type="NCBI Taxonomy" id="2606216"/>
    <lineage>
        <taxon>Bacteria</taxon>
        <taxon>Pseudomonadati</taxon>
        <taxon>Pseudomonadota</taxon>
        <taxon>Alphaproteobacteria</taxon>
        <taxon>Sneathiellales</taxon>
        <taxon>Sneathiellaceae</taxon>
        <taxon>Sneathiella</taxon>
    </lineage>
</organism>
<keyword evidence="3" id="KW-1185">Reference proteome</keyword>
<dbReference type="InterPro" id="IPR036866">
    <property type="entry name" value="RibonucZ/Hydroxyglut_hydro"/>
</dbReference>
<reference evidence="2 3" key="1">
    <citation type="submission" date="2019-12" db="EMBL/GenBank/DDBJ databases">
        <title>Snethiella sp. nov. sp. isolated from sea sand.</title>
        <authorList>
            <person name="Kim J."/>
            <person name="Jeong S.E."/>
            <person name="Jung H.S."/>
            <person name="Jeon C.O."/>
        </authorList>
    </citation>
    <scope>NUCLEOTIDE SEQUENCE [LARGE SCALE GENOMIC DNA]</scope>
    <source>
        <strain evidence="2 3">DP05</strain>
    </source>
</reference>
<name>A0A6L8W9Q1_9PROT</name>
<dbReference type="PANTHER" id="PTHR42663">
    <property type="entry name" value="HYDROLASE C777.06C-RELATED-RELATED"/>
    <property type="match status" value="1"/>
</dbReference>
<accession>A0A6L8W9Q1</accession>
<dbReference type="SUPFAM" id="SSF56281">
    <property type="entry name" value="Metallo-hydrolase/oxidoreductase"/>
    <property type="match status" value="1"/>
</dbReference>
<gene>
    <name evidence="2" type="ORF">GQE98_11490</name>
</gene>
<evidence type="ECO:0000313" key="3">
    <source>
        <dbReference type="Proteomes" id="UP000476030"/>
    </source>
</evidence>
<dbReference type="AlphaFoldDB" id="A0A6L8W9Q1"/>
<dbReference type="Gene3D" id="3.60.15.10">
    <property type="entry name" value="Ribonuclease Z/Hydroxyacylglutathione hydrolase-like"/>
    <property type="match status" value="1"/>
</dbReference>
<dbReference type="EMBL" id="WTUW01000002">
    <property type="protein sequence ID" value="MZR31254.1"/>
    <property type="molecule type" value="Genomic_DNA"/>
</dbReference>
<dbReference type="PANTHER" id="PTHR42663:SF4">
    <property type="entry name" value="SLL1036 PROTEIN"/>
    <property type="match status" value="1"/>
</dbReference>